<comment type="similarity">
    <text evidence="1">Belongs to the peptidase S33 family. ABHD4/ABHD5 subfamily.</text>
</comment>
<feature type="compositionally biased region" description="Basic and acidic residues" evidence="2">
    <location>
        <begin position="400"/>
        <end position="412"/>
    </location>
</feature>
<proteinExistence type="inferred from homology"/>
<dbReference type="PANTHER" id="PTHR42886">
    <property type="entry name" value="RE40534P-RELATED"/>
    <property type="match status" value="1"/>
</dbReference>
<evidence type="ECO:0000259" key="3">
    <source>
        <dbReference type="Pfam" id="PF00561"/>
    </source>
</evidence>
<name>A0AAN9C448_9CAEN</name>
<keyword evidence="5" id="KW-1185">Reference proteome</keyword>
<dbReference type="GO" id="GO:0042171">
    <property type="term" value="F:lysophosphatidic acid acyltransferase activity"/>
    <property type="evidence" value="ECO:0007669"/>
    <property type="project" value="TreeGrafter"/>
</dbReference>
<evidence type="ECO:0000256" key="1">
    <source>
        <dbReference type="ARBA" id="ARBA00038097"/>
    </source>
</evidence>
<comment type="caution">
    <text evidence="4">The sequence shown here is derived from an EMBL/GenBank/DDBJ whole genome shotgun (WGS) entry which is preliminary data.</text>
</comment>
<dbReference type="GO" id="GO:0005811">
    <property type="term" value="C:lipid droplet"/>
    <property type="evidence" value="ECO:0007669"/>
    <property type="project" value="TreeGrafter"/>
</dbReference>
<dbReference type="InterPro" id="IPR029058">
    <property type="entry name" value="AB_hydrolase_fold"/>
</dbReference>
<accession>A0AAN9C448</accession>
<dbReference type="PRINTS" id="PR00111">
    <property type="entry name" value="ABHYDROLASE"/>
</dbReference>
<dbReference type="GO" id="GO:0055088">
    <property type="term" value="P:lipid homeostasis"/>
    <property type="evidence" value="ECO:0007669"/>
    <property type="project" value="TreeGrafter"/>
</dbReference>
<gene>
    <name evidence="4" type="ORF">V1264_000207</name>
</gene>
<feature type="domain" description="AB hydrolase-1" evidence="3">
    <location>
        <begin position="66"/>
        <end position="177"/>
    </location>
</feature>
<evidence type="ECO:0000313" key="5">
    <source>
        <dbReference type="Proteomes" id="UP001374579"/>
    </source>
</evidence>
<protein>
    <recommendedName>
        <fullName evidence="3">AB hydrolase-1 domain-containing protein</fullName>
    </recommendedName>
</protein>
<dbReference type="GO" id="GO:0052689">
    <property type="term" value="F:carboxylic ester hydrolase activity"/>
    <property type="evidence" value="ECO:0007669"/>
    <property type="project" value="TreeGrafter"/>
</dbReference>
<dbReference type="Proteomes" id="UP001374579">
    <property type="component" value="Unassembled WGS sequence"/>
</dbReference>
<sequence length="412" mass="46626">MNMLTYIIDNYFPRFLSWRRTSRQELEDTDTKILDALPCVKERKFVPVGEDRLWSVTCNPDNTGTPILMVHGMGGGLGLWTMNLDALSKNRPVYAFDLLGFGRSSHPSFSSDADEAEAKFVDSIETYRKEMNLDKFILLGHSLGGFLCASYCLRYPEHVKHLIMVDPWGMDTRPSEGTRRELPLLFKFLLPLFYAFNPLSMLRAIGPLGPVIVKKFRPGLAETFAEKLGDPSIFHEYIYHCNAQSPSGEIGFKSLTKHMGWAKQPMLERMTAIDPDLPISFIYGAQSWVDRNSGWKVKQARQSYVDVQILRGAGHHVYADRYNVFNSLVESIASSVDMGELPDLDRRLVKRIHAAPSTANFNSVVSEESDFQRPMGYPDENEESEMKAESDSGEGDGENLQEKEKRKSSVSL</sequence>
<dbReference type="SUPFAM" id="SSF53474">
    <property type="entry name" value="alpha/beta-Hydrolases"/>
    <property type="match status" value="1"/>
</dbReference>
<organism evidence="4 5">
    <name type="scientific">Littorina saxatilis</name>
    <dbReference type="NCBI Taxonomy" id="31220"/>
    <lineage>
        <taxon>Eukaryota</taxon>
        <taxon>Metazoa</taxon>
        <taxon>Spiralia</taxon>
        <taxon>Lophotrochozoa</taxon>
        <taxon>Mollusca</taxon>
        <taxon>Gastropoda</taxon>
        <taxon>Caenogastropoda</taxon>
        <taxon>Littorinimorpha</taxon>
        <taxon>Littorinoidea</taxon>
        <taxon>Littorinidae</taxon>
        <taxon>Littorina</taxon>
    </lineage>
</organism>
<evidence type="ECO:0000256" key="2">
    <source>
        <dbReference type="SAM" id="MobiDB-lite"/>
    </source>
</evidence>
<reference evidence="4 5" key="1">
    <citation type="submission" date="2024-02" db="EMBL/GenBank/DDBJ databases">
        <title>Chromosome-scale genome assembly of the rough periwinkle Littorina saxatilis.</title>
        <authorList>
            <person name="De Jode A."/>
            <person name="Faria R."/>
            <person name="Formenti G."/>
            <person name="Sims Y."/>
            <person name="Smith T.P."/>
            <person name="Tracey A."/>
            <person name="Wood J.M.D."/>
            <person name="Zagrodzka Z.B."/>
            <person name="Johannesson K."/>
            <person name="Butlin R.K."/>
            <person name="Leder E.H."/>
        </authorList>
    </citation>
    <scope>NUCLEOTIDE SEQUENCE [LARGE SCALE GENOMIC DNA]</scope>
    <source>
        <strain evidence="4">Snail1</strain>
        <tissue evidence="4">Muscle</tissue>
    </source>
</reference>
<dbReference type="EMBL" id="JBAMIC010000001">
    <property type="protein sequence ID" value="KAK7114085.1"/>
    <property type="molecule type" value="Genomic_DNA"/>
</dbReference>
<feature type="region of interest" description="Disordered" evidence="2">
    <location>
        <begin position="363"/>
        <end position="412"/>
    </location>
</feature>
<dbReference type="PANTHER" id="PTHR42886:SF29">
    <property type="entry name" value="PUMMELIG, ISOFORM A"/>
    <property type="match status" value="1"/>
</dbReference>
<dbReference type="GO" id="GO:0005739">
    <property type="term" value="C:mitochondrion"/>
    <property type="evidence" value="ECO:0007669"/>
    <property type="project" value="TreeGrafter"/>
</dbReference>
<dbReference type="Pfam" id="PF00561">
    <property type="entry name" value="Abhydrolase_1"/>
    <property type="match status" value="1"/>
</dbReference>
<dbReference type="Gene3D" id="3.40.50.1820">
    <property type="entry name" value="alpha/beta hydrolase"/>
    <property type="match status" value="1"/>
</dbReference>
<dbReference type="AlphaFoldDB" id="A0AAN9C448"/>
<dbReference type="InterPro" id="IPR000073">
    <property type="entry name" value="AB_hydrolase_1"/>
</dbReference>
<dbReference type="GO" id="GO:0006654">
    <property type="term" value="P:phosphatidic acid biosynthetic process"/>
    <property type="evidence" value="ECO:0007669"/>
    <property type="project" value="TreeGrafter"/>
</dbReference>
<evidence type="ECO:0000313" key="4">
    <source>
        <dbReference type="EMBL" id="KAK7114085.1"/>
    </source>
</evidence>